<evidence type="ECO:0000256" key="1">
    <source>
        <dbReference type="SAM" id="Phobius"/>
    </source>
</evidence>
<reference evidence="2" key="2">
    <citation type="journal article" date="2021" name="PeerJ">
        <title>Extensive microbial diversity within the chicken gut microbiome revealed by metagenomics and culture.</title>
        <authorList>
            <person name="Gilroy R."/>
            <person name="Ravi A."/>
            <person name="Getino M."/>
            <person name="Pursley I."/>
            <person name="Horton D.L."/>
            <person name="Alikhan N.F."/>
            <person name="Baker D."/>
            <person name="Gharbi K."/>
            <person name="Hall N."/>
            <person name="Watson M."/>
            <person name="Adriaenssens E.M."/>
            <person name="Foster-Nyarko E."/>
            <person name="Jarju S."/>
            <person name="Secka A."/>
            <person name="Antonio M."/>
            <person name="Oren A."/>
            <person name="Chaudhuri R.R."/>
            <person name="La Ragione R."/>
            <person name="Hildebrand F."/>
            <person name="Pallen M.J."/>
        </authorList>
    </citation>
    <scope>NUCLEOTIDE SEQUENCE</scope>
    <source>
        <strain evidence="2">G3-8215</strain>
    </source>
</reference>
<feature type="transmembrane region" description="Helical" evidence="1">
    <location>
        <begin position="28"/>
        <end position="48"/>
    </location>
</feature>
<name>A0A940DSX3_9BACT</name>
<evidence type="ECO:0000313" key="3">
    <source>
        <dbReference type="Proteomes" id="UP000725002"/>
    </source>
</evidence>
<accession>A0A940DSX3</accession>
<protein>
    <submittedName>
        <fullName evidence="2">Uncharacterized protein</fullName>
    </submittedName>
</protein>
<dbReference type="AlphaFoldDB" id="A0A940DSX3"/>
<keyword evidence="1" id="KW-0812">Transmembrane</keyword>
<dbReference type="Proteomes" id="UP000725002">
    <property type="component" value="Unassembled WGS sequence"/>
</dbReference>
<keyword evidence="1" id="KW-0472">Membrane</keyword>
<proteinExistence type="predicted"/>
<dbReference type="EMBL" id="JADILV010000058">
    <property type="protein sequence ID" value="MBO8484157.1"/>
    <property type="molecule type" value="Genomic_DNA"/>
</dbReference>
<organism evidence="2 3">
    <name type="scientific">Candidatus Cryptobacteroides avicola</name>
    <dbReference type="NCBI Taxonomy" id="2840757"/>
    <lineage>
        <taxon>Bacteria</taxon>
        <taxon>Pseudomonadati</taxon>
        <taxon>Bacteroidota</taxon>
        <taxon>Bacteroidia</taxon>
        <taxon>Bacteroidales</taxon>
        <taxon>Candidatus Cryptobacteroides</taxon>
    </lineage>
</organism>
<keyword evidence="1" id="KW-1133">Transmembrane helix</keyword>
<feature type="transmembrane region" description="Helical" evidence="1">
    <location>
        <begin position="5"/>
        <end position="22"/>
    </location>
</feature>
<evidence type="ECO:0000313" key="2">
    <source>
        <dbReference type="EMBL" id="MBO8484157.1"/>
    </source>
</evidence>
<gene>
    <name evidence="2" type="ORF">IAB75_08610</name>
</gene>
<reference evidence="2" key="1">
    <citation type="submission" date="2020-10" db="EMBL/GenBank/DDBJ databases">
        <authorList>
            <person name="Gilroy R."/>
        </authorList>
    </citation>
    <scope>NUCLEOTIDE SEQUENCE</scope>
    <source>
        <strain evidence="2">G3-8215</strain>
    </source>
</reference>
<comment type="caution">
    <text evidence="2">The sequence shown here is derived from an EMBL/GenBank/DDBJ whole genome shotgun (WGS) entry which is preliminary data.</text>
</comment>
<sequence>MKKKLAYSGSVYLFIVIISYFFSSGLALFLICFGAAISTVVVLALLLNNEVKKTVWFKSIIPNLNNYPTNEWYREHEERNYDVVNIGSSSAKHAFDYSGLGIKTFNWAEQPQSLSYGFKILKTYFSILKRNGVVIISLGPFSGLDVDGKWRKETNDKYYYLLDPALIDDFRSVKIRRNYPLIADPIRSMKELVKNILKKRPDTKKISVGFEDNSDRWIKGWLLEFGITDLEAGLSQENKKGREKRIKLLSDIINFCIERDLKPVIVIPPMHPTLSSKFSETFRENYIYSFIWSANSENAPFMNYIDDMRFAEDRLFKNSFFLNETGAKQFTSIVLHDLELL</sequence>